<keyword evidence="6 10" id="KW-0498">Mitosis</keyword>
<dbReference type="InterPro" id="IPR024324">
    <property type="entry name" value="Condensin_cplx_su1_N"/>
</dbReference>
<keyword evidence="7 10" id="KW-0226">DNA condensation</keyword>
<keyword evidence="4" id="KW-0158">Chromosome</keyword>
<organism evidence="14 15">
    <name type="scientific">Saccoglossus kowalevskii</name>
    <name type="common">Acorn worm</name>
    <dbReference type="NCBI Taxonomy" id="10224"/>
    <lineage>
        <taxon>Eukaryota</taxon>
        <taxon>Metazoa</taxon>
        <taxon>Hemichordata</taxon>
        <taxon>Enteropneusta</taxon>
        <taxon>Harrimaniidae</taxon>
        <taxon>Saccoglossus</taxon>
    </lineage>
</organism>
<feature type="compositionally biased region" description="Polar residues" evidence="11">
    <location>
        <begin position="461"/>
        <end position="473"/>
    </location>
</feature>
<evidence type="ECO:0000259" key="13">
    <source>
        <dbReference type="Pfam" id="PF12922"/>
    </source>
</evidence>
<feature type="compositionally biased region" description="Basic and acidic residues" evidence="11">
    <location>
        <begin position="1313"/>
        <end position="1326"/>
    </location>
</feature>
<feature type="region of interest" description="Disordered" evidence="11">
    <location>
        <begin position="878"/>
        <end position="908"/>
    </location>
</feature>
<evidence type="ECO:0000256" key="4">
    <source>
        <dbReference type="ARBA" id="ARBA00022454"/>
    </source>
</evidence>
<evidence type="ECO:0000256" key="3">
    <source>
        <dbReference type="ARBA" id="ARBA00009606"/>
    </source>
</evidence>
<dbReference type="Pfam" id="PF12922">
    <property type="entry name" value="Cnd1_N"/>
    <property type="match status" value="1"/>
</dbReference>
<comment type="subcellular location">
    <subcellularLocation>
        <location evidence="2">Chromosome</location>
    </subcellularLocation>
    <subcellularLocation>
        <location evidence="1">Nucleus</location>
    </subcellularLocation>
</comment>
<dbReference type="InterPro" id="IPR026971">
    <property type="entry name" value="CND1/NCAPD3"/>
</dbReference>
<dbReference type="PIRSF" id="PIRSF017127">
    <property type="entry name" value="Condensin_D2"/>
    <property type="match status" value="1"/>
</dbReference>
<keyword evidence="8" id="KW-0539">Nucleus</keyword>
<evidence type="ECO:0000256" key="8">
    <source>
        <dbReference type="ARBA" id="ARBA00023242"/>
    </source>
</evidence>
<comment type="function">
    <text evidence="10">Regulatory subunit of the condensin complex, a complex required for conversion of interphase chromatin into mitotic-like condense chromosomes. The condensin complex probably introduces positive supercoils into relaxed DNA in the presence of type I topoisomerases and converts nicked DNA into positive knotted forms in the presence of type II topoisomerases.</text>
</comment>
<evidence type="ECO:0000259" key="12">
    <source>
        <dbReference type="Pfam" id="PF12717"/>
    </source>
</evidence>
<dbReference type="PANTHER" id="PTHR14222:SF2">
    <property type="entry name" value="CONDENSIN COMPLEX SUBUNIT 1"/>
    <property type="match status" value="1"/>
</dbReference>
<dbReference type="InterPro" id="IPR011989">
    <property type="entry name" value="ARM-like"/>
</dbReference>
<dbReference type="InterPro" id="IPR007673">
    <property type="entry name" value="Condensin_cplx_su1"/>
</dbReference>
<feature type="compositionally biased region" description="Basic and acidic residues" evidence="11">
    <location>
        <begin position="878"/>
        <end position="888"/>
    </location>
</feature>
<evidence type="ECO:0000256" key="10">
    <source>
        <dbReference type="PIRNR" id="PIRNR017127"/>
    </source>
</evidence>
<evidence type="ECO:0000256" key="6">
    <source>
        <dbReference type="ARBA" id="ARBA00022776"/>
    </source>
</evidence>
<evidence type="ECO:0000256" key="7">
    <source>
        <dbReference type="ARBA" id="ARBA00023067"/>
    </source>
</evidence>
<protein>
    <recommendedName>
        <fullName evidence="10">Condensin complex subunit 1</fullName>
    </recommendedName>
</protein>
<proteinExistence type="inferred from homology"/>
<feature type="region of interest" description="Disordered" evidence="11">
    <location>
        <begin position="1310"/>
        <end position="1370"/>
    </location>
</feature>
<name>A0ABM0M4B1_SACKO</name>
<evidence type="ECO:0000256" key="9">
    <source>
        <dbReference type="ARBA" id="ARBA00023306"/>
    </source>
</evidence>
<evidence type="ECO:0000256" key="2">
    <source>
        <dbReference type="ARBA" id="ARBA00004286"/>
    </source>
</evidence>
<dbReference type="InterPro" id="IPR032682">
    <property type="entry name" value="Cnd1_C"/>
</dbReference>
<evidence type="ECO:0000313" key="14">
    <source>
        <dbReference type="Proteomes" id="UP000694865"/>
    </source>
</evidence>
<dbReference type="SUPFAM" id="SSF48371">
    <property type="entry name" value="ARM repeat"/>
    <property type="match status" value="1"/>
</dbReference>
<feature type="domain" description="Condensin complex subunit 1 N-terminal" evidence="13">
    <location>
        <begin position="75"/>
        <end position="193"/>
    </location>
</feature>
<dbReference type="RefSeq" id="XP_006814852.1">
    <property type="nucleotide sequence ID" value="XM_006814789.1"/>
</dbReference>
<evidence type="ECO:0000256" key="5">
    <source>
        <dbReference type="ARBA" id="ARBA00022618"/>
    </source>
</evidence>
<dbReference type="InterPro" id="IPR016024">
    <property type="entry name" value="ARM-type_fold"/>
</dbReference>
<evidence type="ECO:0000256" key="11">
    <source>
        <dbReference type="SAM" id="MobiDB-lite"/>
    </source>
</evidence>
<dbReference type="PANTHER" id="PTHR14222">
    <property type="entry name" value="CONDENSIN"/>
    <property type="match status" value="1"/>
</dbReference>
<comment type="similarity">
    <text evidence="3 10">Belongs to the CND1 (condensin subunit 1) family.</text>
</comment>
<dbReference type="Proteomes" id="UP000694865">
    <property type="component" value="Unplaced"/>
</dbReference>
<feature type="region of interest" description="Disordered" evidence="11">
    <location>
        <begin position="456"/>
        <end position="490"/>
    </location>
</feature>
<dbReference type="Pfam" id="PF12717">
    <property type="entry name" value="Cnd1"/>
    <property type="match status" value="1"/>
</dbReference>
<feature type="compositionally biased region" description="Basic residues" evidence="11">
    <location>
        <begin position="1237"/>
        <end position="1257"/>
    </location>
</feature>
<sequence>MHLEFVIPLNKEDLQSRTSTSQYVVDELVSPRQLKDQLYDCKAVLRNQGGVGIIEKFDLLYSILINFNTLNDDMKEDTWELLLKFHKNHCTVLEATLDTALDTATKHKHRTAVKMNTYLLCQFMEAFEAEATKPSVTLAPSGKGRKKVSRRKLSGIDWDVERGHYVDAMSHILQLQICRLWEPPVVEEDYVKEIGRMDAKDLARDNTGTKAYTLFLVDVAARVPMTILPNISVILCHLDEESYMMRMGVLGLIAEILIHGLSKEQLDVKEKKARDQFMDILEDHIHDVNAFVRSRVLQIWLRICNARAIPLSRHKDVMNLTIGRLEDKSSLVRKQAIQLISVFLSSNPFAAKLPVQDLRTKLEEEKNKLKEMIDAQPENAINLIGSKVDTWNKIEKDVTVAVQEVCKSETEKQEFSGDVDVDSVLDDIYKLLEQEHFNQATLLLLSAMEEFPGNELFRTTPLGSQDDSFLQTQESTEENSESLEPSSELNKEEIRVLNTLKAVFLSWHDDDEGPIPAPIELSPSTMKSTNQEDDIVNDVSKQQILVQYLKDCVSFASQIQTAVPLICKLLSSKTPSDVMEAIDFFVTAFEFGVSNSLEGVRQMLALIWSKEPSVKEAIVAAYKRLYLNTTANNNRAQSVAVVKNLTALIHGATVGELKSLEALVMEFVENQEINNNVIQVLWERFTLKIPGTSTDESKAALLLLAMAAKSDVNVVRSNIDVLVSTGLSERAHDDFMLARDSCIALLKLIQKKKVKGGEAEEPFRFPKDHEMFDKLTELIVKGISKLDDPFWVPMTEQAINVIYRLGEQPDIRCASIIKQLIEVVLGDSEQDDLKNVEPKCHPRVLARFLAFAGHVAFQQLYYLDVSMLGELKRRRNIQDNRREAEKNKAAKNKRKSKDGNEPSMEEDMGLTGAVADDAEAEYMKKVLDTEIVTGNSLLAMLSPLITAVCSNHTKYSDSVLKTAAAMALAKFMLVSSEFCEAHLQLLFTVLEKSSEATIRANTIIALGDLTFRFPNLIEPWTPNLYARLRDDSPMVRKNTLTILTHLILNDMVKVKGQISEMAICIVDEDDRISNMSKMFFHELAKKGNAVYNIMPDVISRLSDPEVGVKEENFKIIMRYLFSFIQKDKQCESLVEKLCHRFRTTRTDRQVRDLAFCLAMLNYSEKGIRKLQENFVCFGDKLADEEVYNCFQNVITKSKKFAKPEVKVIVDELEAKLLECHTKGMSDDQTTQKALQVRNKKTPGKSLKGKTPARRRVRSGKDVDSDDEYNPGTKGMRRSTRKPSGDKTKKKILSFSDEDDSDLDLFDVQEVEEEGKKSNEIDKKLKALNDSLNSAEENNDPNLEPSPSSRRTSKRRLLPTGRSRTRSGVNS</sequence>
<keyword evidence="5 10" id="KW-0132">Cell division</keyword>
<keyword evidence="14" id="KW-1185">Reference proteome</keyword>
<reference evidence="15" key="1">
    <citation type="submission" date="2025-08" db="UniProtKB">
        <authorList>
            <consortium name="RefSeq"/>
        </authorList>
    </citation>
    <scope>IDENTIFICATION</scope>
    <source>
        <tissue evidence="15">Testes</tissue>
    </source>
</reference>
<evidence type="ECO:0000256" key="1">
    <source>
        <dbReference type="ARBA" id="ARBA00004123"/>
    </source>
</evidence>
<keyword evidence="9 10" id="KW-0131">Cell cycle</keyword>
<accession>A0ABM0M4B1</accession>
<dbReference type="GeneID" id="100375167"/>
<gene>
    <name evidence="15" type="primary">LOC100375167</name>
</gene>
<feature type="domain" description="Condensin complex subunit 1 C-terminal" evidence="12">
    <location>
        <begin position="997"/>
        <end position="1157"/>
    </location>
</feature>
<evidence type="ECO:0000313" key="15">
    <source>
        <dbReference type="RefSeq" id="XP_006814852.1"/>
    </source>
</evidence>
<dbReference type="Gene3D" id="1.25.10.10">
    <property type="entry name" value="Leucine-rich Repeat Variant"/>
    <property type="match status" value="2"/>
</dbReference>
<feature type="region of interest" description="Disordered" evidence="11">
    <location>
        <begin position="1236"/>
        <end position="1290"/>
    </location>
</feature>